<reference evidence="1" key="1">
    <citation type="submission" date="2018-05" db="EMBL/GenBank/DDBJ databases">
        <authorList>
            <person name="Lanie J.A."/>
            <person name="Ng W.-L."/>
            <person name="Kazmierczak K.M."/>
            <person name="Andrzejewski T.M."/>
            <person name="Davidsen T.M."/>
            <person name="Wayne K.J."/>
            <person name="Tettelin H."/>
            <person name="Glass J.I."/>
            <person name="Rusch D."/>
            <person name="Podicherti R."/>
            <person name="Tsui H.-C.T."/>
            <person name="Winkler M.E."/>
        </authorList>
    </citation>
    <scope>NUCLEOTIDE SEQUENCE</scope>
</reference>
<evidence type="ECO:0000313" key="1">
    <source>
        <dbReference type="EMBL" id="SVE17757.1"/>
    </source>
</evidence>
<gene>
    <name evidence="1" type="ORF">METZ01_LOCUS470611</name>
</gene>
<organism evidence="1">
    <name type="scientific">marine metagenome</name>
    <dbReference type="NCBI Taxonomy" id="408172"/>
    <lineage>
        <taxon>unclassified sequences</taxon>
        <taxon>metagenomes</taxon>
        <taxon>ecological metagenomes</taxon>
    </lineage>
</organism>
<accession>A0A383BCB2</accession>
<dbReference type="EMBL" id="UINC01199367">
    <property type="protein sequence ID" value="SVE17757.1"/>
    <property type="molecule type" value="Genomic_DNA"/>
</dbReference>
<evidence type="ECO:0008006" key="2">
    <source>
        <dbReference type="Google" id="ProtNLM"/>
    </source>
</evidence>
<sequence>MGKSIENIRLLLEEITTQCDANWIAFSGGLDSSILAQ</sequence>
<name>A0A383BCB2_9ZZZZ</name>
<dbReference type="AlphaFoldDB" id="A0A383BCB2"/>
<protein>
    <recommendedName>
        <fullName evidence="2">Asparagine synthetase domain-containing protein</fullName>
    </recommendedName>
</protein>
<proteinExistence type="predicted"/>
<feature type="non-terminal residue" evidence="1">
    <location>
        <position position="37"/>
    </location>
</feature>